<sequence length="1394" mass="154830">MLFNKDIEGLRDDGFDGSVNETQIFADVFFRNESSTKRCLVTRLIDFEGDLTSQTDELGHLRGENSGLTLRHDSHGIKEDSREDSCDKELINNHVEKESESLASLDREPTDISQQPSSCSSLSVICHIVESSNQGVKSSSYLQKRHAVLDKSHVLGEMDSSKLRSCKIEGNGWKDVVGKAIASPASQESYATKFLVGSGAKLSGILRPAKPKWRDHCFVELDEAELSTIKDSPNDPRPLLRYHIHRLLRAAGWVIGRRKRNNKFHGIGEYVYKSPEGRPIREFWRAWTLCGQSLFTYADDIFPEKDCRLWSHMTQFLSDLSGTVVEIEEKLDSLETASALARLWSLLDPFATVVFIDKTLRFLKEGKTIKAKMTLATAPVKHNRLKSVDSAGNVLAERTLQNQPCSSSFVSDSALTSLETDKWIHKEYGDESTLNLTESQMGEGKCLNDISYYYPNEISMCLRDTVSGDANKYRKLLENGKDVLDLAPLPACGSESTSEHVGSCLFEVPISSGNALALIGGSDTVITQKDSNKSFSSSDVRSSDHVDDLYSRNVSVSGLDVRKVPNLVGSMFKESVVFDSSHRNSDTMDTKGNSVLKRKAPKKSKKLSEMEFTNGYQDDKFDPSYNKSGFHEVSGSGIQIQSRAKGYLVDYLGRARGHQGLSIRCSESQENTEQSNFKKFRQTLASSKQSSQFNVNMKEFNSGNIDDDNPFQGNIECKAIASKRKIGPKKRKTCRLSDDDLLISAVFRNKTCRSGNKRSSGKIKPLRKRKSQKSGCKLLLRSLNKGGKHFTEAKWPTFASRTVLCWLIHSGVVSLNEVIQYRNLKDDSVVKNGLITSDGILCNCCGKVLSISEFKSHAGFKLNRPCLNLFMDSGKPFTLCQLEAWSDEYKARKAVSQTAQAEERDQNDDSCGRCGDGGELICCDNCPATFHLACLFTQELPEGSWYCSQCTCQKCGDVVKYSEALSSPGGLKCSQCERKYHEACSKLRITKSGQASDTWFCSESCQEVYEGLHSRIGLVNPLTDGFSWTLLRCIHGDHRVHSAQRFIALKAECDSKLAVALTIMEECFLPMVDPRTGIDMIPHVIYSWGSQFARLNYLGFYTVILEKDDISVAVASVRIHGVTVAEMPLIATCSKYRRQGMCRRLLNSILEMLKSFKVEKLVISAIPGLVETWTSGFGFEPLEDCEKRSLSHINLMVFPGTVWLKKSLFQAADADQPNVHPGEAVSCHENGLTIIEPMQHCVPSQDANAGADVRHPPQSESLQFSEDQGGSKLGGQCSMTSPEESAIWFVDNKNCDIETHEPGQGCEGKTLNQYPGHQTKTGLPDSNDLQLEEVQVVDALPGDCSKLTEELPVLTYSSNGEVGCRVDSLQINVESHFCLDDVPQRINVLLGNEK</sequence>
<dbReference type="OrthoDB" id="429143at2759"/>
<feature type="compositionally biased region" description="Polar residues" evidence="7">
    <location>
        <begin position="1258"/>
        <end position="1268"/>
    </location>
</feature>
<feature type="domain" description="PHD-type" evidence="8">
    <location>
        <begin position="908"/>
        <end position="953"/>
    </location>
</feature>
<evidence type="ECO:0000256" key="6">
    <source>
        <dbReference type="PROSITE-ProRule" id="PRU00146"/>
    </source>
</evidence>
<evidence type="ECO:0000256" key="3">
    <source>
        <dbReference type="ARBA" id="ARBA00022771"/>
    </source>
</evidence>
<dbReference type="InterPro" id="IPR011011">
    <property type="entry name" value="Znf_FYVE_PHD"/>
</dbReference>
<dbReference type="Proteomes" id="UP001152561">
    <property type="component" value="Unassembled WGS sequence"/>
</dbReference>
<evidence type="ECO:0000259" key="9">
    <source>
        <dbReference type="PROSITE" id="PS51186"/>
    </source>
</evidence>
<name>A0A9Q1R533_9SOLA</name>
<evidence type="ECO:0000313" key="11">
    <source>
        <dbReference type="Proteomes" id="UP001152561"/>
    </source>
</evidence>
<keyword evidence="4" id="KW-0862">Zinc</keyword>
<comment type="caution">
    <text evidence="10">The sequence shown here is derived from an EMBL/GenBank/DDBJ whole genome shotgun (WGS) entry which is preliminary data.</text>
</comment>
<dbReference type="PANTHER" id="PTHR46508:SF2">
    <property type="entry name" value="INCREASED DNA METHYLATION 1"/>
    <property type="match status" value="1"/>
</dbReference>
<feature type="compositionally biased region" description="Polar residues" evidence="7">
    <location>
        <begin position="1310"/>
        <end position="1321"/>
    </location>
</feature>
<dbReference type="PROSITE" id="PS51186">
    <property type="entry name" value="GNAT"/>
    <property type="match status" value="1"/>
</dbReference>
<accession>A0A9Q1R533</accession>
<evidence type="ECO:0000313" key="10">
    <source>
        <dbReference type="EMBL" id="KAJ8543018.1"/>
    </source>
</evidence>
<comment type="subcellular location">
    <subcellularLocation>
        <location evidence="1">Nucleus</location>
    </subcellularLocation>
</comment>
<dbReference type="InterPro" id="IPR001965">
    <property type="entry name" value="Znf_PHD"/>
</dbReference>
<dbReference type="GO" id="GO:0008270">
    <property type="term" value="F:zinc ion binding"/>
    <property type="evidence" value="ECO:0007669"/>
    <property type="project" value="UniProtKB-KW"/>
</dbReference>
<evidence type="ECO:0000256" key="5">
    <source>
        <dbReference type="ARBA" id="ARBA00023242"/>
    </source>
</evidence>
<dbReference type="GO" id="GO:0016747">
    <property type="term" value="F:acyltransferase activity, transferring groups other than amino-acyl groups"/>
    <property type="evidence" value="ECO:0007669"/>
    <property type="project" value="InterPro"/>
</dbReference>
<dbReference type="InterPro" id="IPR019787">
    <property type="entry name" value="Znf_PHD-finger"/>
</dbReference>
<feature type="region of interest" description="Disordered" evidence="7">
    <location>
        <begin position="582"/>
        <end position="607"/>
    </location>
</feature>
<dbReference type="Pfam" id="PF23209">
    <property type="entry name" value="IDM1_C"/>
    <property type="match status" value="1"/>
</dbReference>
<dbReference type="SUPFAM" id="SSF55729">
    <property type="entry name" value="Acyl-CoA N-acyltransferases (Nat)"/>
    <property type="match status" value="1"/>
</dbReference>
<evidence type="ECO:0000256" key="2">
    <source>
        <dbReference type="ARBA" id="ARBA00022723"/>
    </source>
</evidence>
<evidence type="ECO:0000256" key="7">
    <source>
        <dbReference type="SAM" id="MobiDB-lite"/>
    </source>
</evidence>
<feature type="compositionally biased region" description="Basic residues" evidence="7">
    <location>
        <begin position="755"/>
        <end position="772"/>
    </location>
</feature>
<feature type="region of interest" description="Disordered" evidence="7">
    <location>
        <begin position="1245"/>
        <end position="1277"/>
    </location>
</feature>
<feature type="region of interest" description="Disordered" evidence="7">
    <location>
        <begin position="58"/>
        <end position="86"/>
    </location>
</feature>
<dbReference type="Gene3D" id="3.40.630.30">
    <property type="match status" value="1"/>
</dbReference>
<dbReference type="GO" id="GO:0005634">
    <property type="term" value="C:nucleus"/>
    <property type="evidence" value="ECO:0007669"/>
    <property type="project" value="UniProtKB-SubCell"/>
</dbReference>
<keyword evidence="2" id="KW-0479">Metal-binding</keyword>
<dbReference type="Pfam" id="PF00628">
    <property type="entry name" value="PHD"/>
    <property type="match status" value="1"/>
</dbReference>
<feature type="region of interest" description="Disordered" evidence="7">
    <location>
        <begin position="753"/>
        <end position="772"/>
    </location>
</feature>
<evidence type="ECO:0008006" key="12">
    <source>
        <dbReference type="Google" id="ProtNLM"/>
    </source>
</evidence>
<dbReference type="InterPro" id="IPR056511">
    <property type="entry name" value="IDM1_C"/>
</dbReference>
<feature type="compositionally biased region" description="Basic and acidic residues" evidence="7">
    <location>
        <begin position="70"/>
        <end position="86"/>
    </location>
</feature>
<keyword evidence="5" id="KW-0539">Nucleus</keyword>
<feature type="compositionally biased region" description="Basic residues" evidence="7">
    <location>
        <begin position="596"/>
        <end position="605"/>
    </location>
</feature>
<dbReference type="Pfam" id="PF16135">
    <property type="entry name" value="TDBD"/>
    <property type="match status" value="1"/>
</dbReference>
<dbReference type="InterPro" id="IPR000182">
    <property type="entry name" value="GNAT_dom"/>
</dbReference>
<keyword evidence="3 6" id="KW-0863">Zinc-finger</keyword>
<evidence type="ECO:0000259" key="8">
    <source>
        <dbReference type="PROSITE" id="PS50016"/>
    </source>
</evidence>
<dbReference type="PROSITE" id="PS50016">
    <property type="entry name" value="ZF_PHD_2"/>
    <property type="match status" value="1"/>
</dbReference>
<organism evidence="10 11">
    <name type="scientific">Anisodus acutangulus</name>
    <dbReference type="NCBI Taxonomy" id="402998"/>
    <lineage>
        <taxon>Eukaryota</taxon>
        <taxon>Viridiplantae</taxon>
        <taxon>Streptophyta</taxon>
        <taxon>Embryophyta</taxon>
        <taxon>Tracheophyta</taxon>
        <taxon>Spermatophyta</taxon>
        <taxon>Magnoliopsida</taxon>
        <taxon>eudicotyledons</taxon>
        <taxon>Gunneridae</taxon>
        <taxon>Pentapetalae</taxon>
        <taxon>asterids</taxon>
        <taxon>lamiids</taxon>
        <taxon>Solanales</taxon>
        <taxon>Solanaceae</taxon>
        <taxon>Solanoideae</taxon>
        <taxon>Hyoscyameae</taxon>
        <taxon>Anisodus</taxon>
    </lineage>
</organism>
<feature type="domain" description="N-acetyltransferase" evidence="9">
    <location>
        <begin position="1047"/>
        <end position="1209"/>
    </location>
</feature>
<feature type="region of interest" description="Disordered" evidence="7">
    <location>
        <begin position="1302"/>
        <end position="1326"/>
    </location>
</feature>
<dbReference type="PANTHER" id="PTHR46508">
    <property type="entry name" value="PHD FINGER FAMILY PROTEIN"/>
    <property type="match status" value="1"/>
</dbReference>
<dbReference type="EMBL" id="JAJAGQ010000014">
    <property type="protein sequence ID" value="KAJ8543018.1"/>
    <property type="molecule type" value="Genomic_DNA"/>
</dbReference>
<dbReference type="CDD" id="cd04301">
    <property type="entry name" value="NAT_SF"/>
    <property type="match status" value="1"/>
</dbReference>
<reference evidence="11" key="1">
    <citation type="journal article" date="2023" name="Proc. Natl. Acad. Sci. U.S.A.">
        <title>Genomic and structural basis for evolution of tropane alkaloid biosynthesis.</title>
        <authorList>
            <person name="Wanga Y.-J."/>
            <person name="Taina T."/>
            <person name="Yua J.-Y."/>
            <person name="Lia J."/>
            <person name="Xua B."/>
            <person name="Chenc J."/>
            <person name="D'Auriad J.C."/>
            <person name="Huanga J.-P."/>
            <person name="Huanga S.-X."/>
        </authorList>
    </citation>
    <scope>NUCLEOTIDE SEQUENCE [LARGE SCALE GENOMIC DNA]</scope>
    <source>
        <strain evidence="11">cv. KIB-2019</strain>
    </source>
</reference>
<dbReference type="InterPro" id="IPR032308">
    <property type="entry name" value="TDBD"/>
</dbReference>
<gene>
    <name evidence="10" type="ORF">K7X08_005541</name>
</gene>
<protein>
    <recommendedName>
        <fullName evidence="12">Histone acetyltransferase</fullName>
    </recommendedName>
</protein>
<evidence type="ECO:0000256" key="1">
    <source>
        <dbReference type="ARBA" id="ARBA00004123"/>
    </source>
</evidence>
<dbReference type="Gene3D" id="3.30.40.10">
    <property type="entry name" value="Zinc/RING finger domain, C3HC4 (zinc finger)"/>
    <property type="match status" value="1"/>
</dbReference>
<keyword evidence="11" id="KW-1185">Reference proteome</keyword>
<dbReference type="SUPFAM" id="SSF57903">
    <property type="entry name" value="FYVE/PHD zinc finger"/>
    <property type="match status" value="1"/>
</dbReference>
<dbReference type="SMART" id="SM00249">
    <property type="entry name" value="PHD"/>
    <property type="match status" value="2"/>
</dbReference>
<dbReference type="InterPro" id="IPR016181">
    <property type="entry name" value="Acyl_CoA_acyltransferase"/>
</dbReference>
<dbReference type="InterPro" id="IPR013083">
    <property type="entry name" value="Znf_RING/FYVE/PHD"/>
</dbReference>
<evidence type="ECO:0000256" key="4">
    <source>
        <dbReference type="ARBA" id="ARBA00022833"/>
    </source>
</evidence>
<proteinExistence type="predicted"/>